<dbReference type="GO" id="GO:0000302">
    <property type="term" value="P:response to reactive oxygen species"/>
    <property type="evidence" value="ECO:0007669"/>
    <property type="project" value="TreeGrafter"/>
</dbReference>
<keyword evidence="8" id="KW-1015">Disulfide bond</keyword>
<dbReference type="Proteomes" id="UP000283509">
    <property type="component" value="Unassembled WGS sequence"/>
</dbReference>
<proteinExistence type="inferred from homology"/>
<protein>
    <recommendedName>
        <fullName evidence="3">Apolipoprotein D</fullName>
    </recommendedName>
</protein>
<dbReference type="OrthoDB" id="565904at2759"/>
<gene>
    <name evidence="12" type="ORF">C7M84_012501</name>
</gene>
<dbReference type="GO" id="GO:0005737">
    <property type="term" value="C:cytoplasm"/>
    <property type="evidence" value="ECO:0007669"/>
    <property type="project" value="TreeGrafter"/>
</dbReference>
<evidence type="ECO:0000256" key="9">
    <source>
        <dbReference type="ARBA" id="ARBA00023180"/>
    </source>
</evidence>
<dbReference type="STRING" id="6689.A0A423SYK6"/>
<evidence type="ECO:0000256" key="1">
    <source>
        <dbReference type="ARBA" id="ARBA00004613"/>
    </source>
</evidence>
<dbReference type="InterPro" id="IPR012674">
    <property type="entry name" value="Calycin"/>
</dbReference>
<reference evidence="12 13" key="1">
    <citation type="submission" date="2018-04" db="EMBL/GenBank/DDBJ databases">
        <authorList>
            <person name="Zhang X."/>
            <person name="Yuan J."/>
            <person name="Li F."/>
            <person name="Xiang J."/>
        </authorList>
    </citation>
    <scope>NUCLEOTIDE SEQUENCE [LARGE SCALE GENOMIC DNA]</scope>
    <source>
        <tissue evidence="12">Muscle</tissue>
    </source>
</reference>
<evidence type="ECO:0000256" key="10">
    <source>
        <dbReference type="PIRNR" id="PIRNR036893"/>
    </source>
</evidence>
<dbReference type="PANTHER" id="PTHR10612">
    <property type="entry name" value="APOLIPOPROTEIN D"/>
    <property type="match status" value="1"/>
</dbReference>
<evidence type="ECO:0000313" key="12">
    <source>
        <dbReference type="EMBL" id="ROT69307.1"/>
    </source>
</evidence>
<comment type="similarity">
    <text evidence="2 10">Belongs to the calycin superfamily. Lipocalin family.</text>
</comment>
<keyword evidence="6 10" id="KW-0732">Signal</keyword>
<dbReference type="GO" id="GO:0008289">
    <property type="term" value="F:lipid binding"/>
    <property type="evidence" value="ECO:0007669"/>
    <property type="project" value="UniProtKB-KW"/>
</dbReference>
<dbReference type="PRINTS" id="PR01273">
    <property type="entry name" value="INVTBRTCOLOR"/>
</dbReference>
<keyword evidence="12" id="KW-0449">Lipoprotein</keyword>
<name>A0A423SYK6_PENVA</name>
<evidence type="ECO:0000256" key="7">
    <source>
        <dbReference type="ARBA" id="ARBA00023121"/>
    </source>
</evidence>
<keyword evidence="5" id="KW-0964">Secreted</keyword>
<dbReference type="InterPro" id="IPR003057">
    <property type="entry name" value="Invtbrt_color"/>
</dbReference>
<dbReference type="FunFam" id="2.40.128.20:FF:000003">
    <property type="entry name" value="Apolipoprotein D"/>
    <property type="match status" value="1"/>
</dbReference>
<feature type="domain" description="Lipocalin/cytosolic fatty-acid binding" evidence="11">
    <location>
        <begin position="35"/>
        <end position="177"/>
    </location>
</feature>
<evidence type="ECO:0000256" key="6">
    <source>
        <dbReference type="ARBA" id="ARBA00022729"/>
    </source>
</evidence>
<evidence type="ECO:0000256" key="2">
    <source>
        <dbReference type="ARBA" id="ARBA00006889"/>
    </source>
</evidence>
<comment type="subcellular location">
    <subcellularLocation>
        <location evidence="1">Secreted</location>
    </subcellularLocation>
</comment>
<reference evidence="12 13" key="2">
    <citation type="submission" date="2019-01" db="EMBL/GenBank/DDBJ databases">
        <title>The decoding of complex shrimp genome reveals the adaptation for benthos swimmer, frequently molting mechanism and breeding impact on genome.</title>
        <authorList>
            <person name="Sun Y."/>
            <person name="Gao Y."/>
            <person name="Yu Y."/>
        </authorList>
    </citation>
    <scope>NUCLEOTIDE SEQUENCE [LARGE SCALE GENOMIC DNA]</scope>
    <source>
        <tissue evidence="12">Muscle</tissue>
    </source>
</reference>
<feature type="signal peptide" evidence="10">
    <location>
        <begin position="1"/>
        <end position="16"/>
    </location>
</feature>
<accession>A0A423SYK6</accession>
<organism evidence="12 13">
    <name type="scientific">Penaeus vannamei</name>
    <name type="common">Whiteleg shrimp</name>
    <name type="synonym">Litopenaeus vannamei</name>
    <dbReference type="NCBI Taxonomy" id="6689"/>
    <lineage>
        <taxon>Eukaryota</taxon>
        <taxon>Metazoa</taxon>
        <taxon>Ecdysozoa</taxon>
        <taxon>Arthropoda</taxon>
        <taxon>Crustacea</taxon>
        <taxon>Multicrustacea</taxon>
        <taxon>Malacostraca</taxon>
        <taxon>Eumalacostraca</taxon>
        <taxon>Eucarida</taxon>
        <taxon>Decapoda</taxon>
        <taxon>Dendrobranchiata</taxon>
        <taxon>Penaeoidea</taxon>
        <taxon>Penaeidae</taxon>
        <taxon>Penaeus</taxon>
    </lineage>
</organism>
<dbReference type="PANTHER" id="PTHR10612:SF62">
    <property type="entry name" value="LIPOCALIN_CYTOSOLIC FATTY-ACID BINDING DOMAIN-CONTAINING PROTEIN"/>
    <property type="match status" value="1"/>
</dbReference>
<dbReference type="InterPro" id="IPR000566">
    <property type="entry name" value="Lipocln_cytosolic_FA-bd_dom"/>
</dbReference>
<keyword evidence="13" id="KW-1185">Reference proteome</keyword>
<sequence length="183" mass="19949">MRFLIATCLLAAVCHGQYVKPGPCPEFTTKLDFEIPPYMGKWYEYARFTTPDQTGQTCNYAEYADNGNGTVAVHNAGLEADGTYSEIYGWVEPSDVGGALLLHLNGVPVVGDYNVLDTDYEGYASVYSCQALLGLGHVEQAWILARTPALEQNKIDAAAAAFTNFGIDVNQFMATPQENCVFP</sequence>
<evidence type="ECO:0000256" key="3">
    <source>
        <dbReference type="ARBA" id="ARBA00019890"/>
    </source>
</evidence>
<evidence type="ECO:0000259" key="11">
    <source>
        <dbReference type="Pfam" id="PF08212"/>
    </source>
</evidence>
<dbReference type="GO" id="GO:0031409">
    <property type="term" value="F:pigment binding"/>
    <property type="evidence" value="ECO:0007669"/>
    <property type="project" value="InterPro"/>
</dbReference>
<dbReference type="InterPro" id="IPR022271">
    <property type="entry name" value="Lipocalin_ApoD"/>
</dbReference>
<evidence type="ECO:0000256" key="8">
    <source>
        <dbReference type="ARBA" id="ARBA00023157"/>
    </source>
</evidence>
<dbReference type="PIRSF" id="PIRSF036893">
    <property type="entry name" value="Lipocalin_ApoD"/>
    <property type="match status" value="1"/>
</dbReference>
<evidence type="ECO:0000313" key="13">
    <source>
        <dbReference type="Proteomes" id="UP000283509"/>
    </source>
</evidence>
<dbReference type="EMBL" id="QCYY01002583">
    <property type="protein sequence ID" value="ROT69307.1"/>
    <property type="molecule type" value="Genomic_DNA"/>
</dbReference>
<dbReference type="GO" id="GO:0006629">
    <property type="term" value="P:lipid metabolic process"/>
    <property type="evidence" value="ECO:0007669"/>
    <property type="project" value="TreeGrafter"/>
</dbReference>
<keyword evidence="7" id="KW-0446">Lipid-binding</keyword>
<feature type="chain" id="PRO_5018825342" description="Apolipoprotein D" evidence="10">
    <location>
        <begin position="17"/>
        <end position="183"/>
    </location>
</feature>
<keyword evidence="9" id="KW-0325">Glycoprotein</keyword>
<dbReference type="SUPFAM" id="SSF50814">
    <property type="entry name" value="Lipocalins"/>
    <property type="match status" value="1"/>
</dbReference>
<dbReference type="AlphaFoldDB" id="A0A423SYK6"/>
<evidence type="ECO:0000256" key="4">
    <source>
        <dbReference type="ARBA" id="ARBA00022448"/>
    </source>
</evidence>
<evidence type="ECO:0000256" key="5">
    <source>
        <dbReference type="ARBA" id="ARBA00022525"/>
    </source>
</evidence>
<keyword evidence="4" id="KW-0813">Transport</keyword>
<dbReference type="Pfam" id="PF08212">
    <property type="entry name" value="Lipocalin_2"/>
    <property type="match status" value="1"/>
</dbReference>
<comment type="caution">
    <text evidence="12">The sequence shown here is derived from an EMBL/GenBank/DDBJ whole genome shotgun (WGS) entry which is preliminary data.</text>
</comment>
<dbReference type="GO" id="GO:0005576">
    <property type="term" value="C:extracellular region"/>
    <property type="evidence" value="ECO:0007669"/>
    <property type="project" value="UniProtKB-SubCell"/>
</dbReference>
<dbReference type="Gene3D" id="2.40.128.20">
    <property type="match status" value="1"/>
</dbReference>